<keyword evidence="2" id="KW-0472">Membrane</keyword>
<reference evidence="3 4" key="1">
    <citation type="submission" date="2015-09" db="EMBL/GenBank/DDBJ databases">
        <authorList>
            <consortium name="Pathogen Informatics"/>
        </authorList>
    </citation>
    <scope>NUCLEOTIDE SEQUENCE [LARGE SCALE GENOMIC DNA]</scope>
    <source>
        <strain evidence="3 4">2789STDY5608863</strain>
    </source>
</reference>
<accession>A0A173T3M0</accession>
<evidence type="ECO:0000256" key="1">
    <source>
        <dbReference type="SAM" id="MobiDB-lite"/>
    </source>
</evidence>
<dbReference type="Proteomes" id="UP000095495">
    <property type="component" value="Unassembled WGS sequence"/>
</dbReference>
<feature type="region of interest" description="Disordered" evidence="1">
    <location>
        <begin position="23"/>
        <end position="51"/>
    </location>
</feature>
<sequence>MLMLSRGVGFDFENNLAVVDSTEAAVPEDHPEAAPEPVQESTQADIQPDDDQSQDVTYNFVVLFALGIIAGLLFFSILSRKWD</sequence>
<evidence type="ECO:0000313" key="4">
    <source>
        <dbReference type="Proteomes" id="UP000095495"/>
    </source>
</evidence>
<organism evidence="3 4">
    <name type="scientific">Roseburia faecis</name>
    <dbReference type="NCBI Taxonomy" id="301302"/>
    <lineage>
        <taxon>Bacteria</taxon>
        <taxon>Bacillati</taxon>
        <taxon>Bacillota</taxon>
        <taxon>Clostridia</taxon>
        <taxon>Lachnospirales</taxon>
        <taxon>Lachnospiraceae</taxon>
        <taxon>Roseburia</taxon>
    </lineage>
</organism>
<dbReference type="AlphaFoldDB" id="A0A173T3M0"/>
<name>A0A173T3M0_9FIRM</name>
<gene>
    <name evidence="3" type="ORF">ERS852420_01828</name>
</gene>
<evidence type="ECO:0000313" key="3">
    <source>
        <dbReference type="EMBL" id="CUM96495.1"/>
    </source>
</evidence>
<dbReference type="EMBL" id="CYXV01000007">
    <property type="protein sequence ID" value="CUM96495.1"/>
    <property type="molecule type" value="Genomic_DNA"/>
</dbReference>
<feature type="transmembrane region" description="Helical" evidence="2">
    <location>
        <begin position="58"/>
        <end position="78"/>
    </location>
</feature>
<keyword evidence="2" id="KW-1133">Transmembrane helix</keyword>
<evidence type="ECO:0000256" key="2">
    <source>
        <dbReference type="SAM" id="Phobius"/>
    </source>
</evidence>
<protein>
    <submittedName>
        <fullName evidence="3">Uncharacterized protein</fullName>
    </submittedName>
</protein>
<proteinExistence type="predicted"/>
<dbReference type="RefSeq" id="WP_055262602.1">
    <property type="nucleotide sequence ID" value="NZ_CYXV01000007.1"/>
</dbReference>
<keyword evidence="2" id="KW-0812">Transmembrane</keyword>